<evidence type="ECO:0000313" key="2">
    <source>
        <dbReference type="EMBL" id="NOU62140.1"/>
    </source>
</evidence>
<comment type="caution">
    <text evidence="2">The sequence shown here is derived from an EMBL/GenBank/DDBJ whole genome shotgun (WGS) entry which is preliminary data.</text>
</comment>
<proteinExistence type="predicted"/>
<feature type="transmembrane region" description="Helical" evidence="1">
    <location>
        <begin position="23"/>
        <end position="42"/>
    </location>
</feature>
<protein>
    <submittedName>
        <fullName evidence="2">Multidrug DMT transporter permease</fullName>
    </submittedName>
</protein>
<sequence>VAALWGVFIWKEFKGSSKSTNGLLTLMFILFVAGIISIIYAGQ</sequence>
<keyword evidence="1" id="KW-0472">Membrane</keyword>
<evidence type="ECO:0000256" key="1">
    <source>
        <dbReference type="SAM" id="Phobius"/>
    </source>
</evidence>
<keyword evidence="1" id="KW-1133">Transmembrane helix</keyword>
<gene>
    <name evidence="2" type="ORF">ELS83_20265</name>
    <name evidence="3" type="ORF">ELS83_20860</name>
</gene>
<dbReference type="Proteomes" id="UP000732105">
    <property type="component" value="Unassembled WGS sequence"/>
</dbReference>
<feature type="non-terminal residue" evidence="2">
    <location>
        <position position="1"/>
    </location>
</feature>
<dbReference type="EMBL" id="RZNH01000053">
    <property type="protein sequence ID" value="NOU62140.1"/>
    <property type="molecule type" value="Genomic_DNA"/>
</dbReference>
<keyword evidence="4" id="KW-1185">Reference proteome</keyword>
<name>A0ABX1X192_9BACT</name>
<organism evidence="2 4">
    <name type="scientific">Marinifilum caeruleilacunae</name>
    <dbReference type="NCBI Taxonomy" id="2499076"/>
    <lineage>
        <taxon>Bacteria</taxon>
        <taxon>Pseudomonadati</taxon>
        <taxon>Bacteroidota</taxon>
        <taxon>Bacteroidia</taxon>
        <taxon>Marinilabiliales</taxon>
        <taxon>Marinifilaceae</taxon>
    </lineage>
</organism>
<keyword evidence="1" id="KW-0812">Transmembrane</keyword>
<evidence type="ECO:0000313" key="4">
    <source>
        <dbReference type="Proteomes" id="UP000732105"/>
    </source>
</evidence>
<evidence type="ECO:0000313" key="3">
    <source>
        <dbReference type="EMBL" id="NOU62253.1"/>
    </source>
</evidence>
<reference evidence="2 4" key="1">
    <citation type="submission" date="2018-12" db="EMBL/GenBank/DDBJ databases">
        <title>Marinifilum JC070 sp. nov., a marine bacterium isolated from Yongle Blue Hole in the South China Sea.</title>
        <authorList>
            <person name="Fu T."/>
        </authorList>
    </citation>
    <scope>NUCLEOTIDE SEQUENCE [LARGE SCALE GENOMIC DNA]</scope>
    <source>
        <strain evidence="2 4">JC070</strain>
    </source>
</reference>
<dbReference type="EMBL" id="RZNH01000060">
    <property type="protein sequence ID" value="NOU62253.1"/>
    <property type="molecule type" value="Genomic_DNA"/>
</dbReference>
<accession>A0ABX1X192</accession>